<accession>A0A1F4U3Q9</accession>
<evidence type="ECO:0000313" key="2">
    <source>
        <dbReference type="Proteomes" id="UP000179242"/>
    </source>
</evidence>
<sequence length="127" mass="14726">MSRKAAKGQKIILEEIKKQLVTQAERWGRTDYYTPLKLEEIEIEQCRKISGELLSEKSNLEYELHFLESDKKEVLSKIDRLEIYIKKADRAIKRHEKLIEKIIGGKTGEKIQVGAKKSKISVLISDN</sequence>
<organism evidence="1 2">
    <name type="scientific">candidate division WOR-1 bacterium RIFOXYC2_FULL_46_14</name>
    <dbReference type="NCBI Taxonomy" id="1802587"/>
    <lineage>
        <taxon>Bacteria</taxon>
        <taxon>Bacillati</taxon>
        <taxon>Saganbacteria</taxon>
    </lineage>
</organism>
<proteinExistence type="predicted"/>
<comment type="caution">
    <text evidence="1">The sequence shown here is derived from an EMBL/GenBank/DDBJ whole genome shotgun (WGS) entry which is preliminary data.</text>
</comment>
<evidence type="ECO:0000313" key="1">
    <source>
        <dbReference type="EMBL" id="OGC39521.1"/>
    </source>
</evidence>
<dbReference type="EMBL" id="MEUJ01000008">
    <property type="protein sequence ID" value="OGC39521.1"/>
    <property type="molecule type" value="Genomic_DNA"/>
</dbReference>
<dbReference type="AlphaFoldDB" id="A0A1F4U3Q9"/>
<gene>
    <name evidence="1" type="ORF">A2438_08195</name>
</gene>
<dbReference type="Proteomes" id="UP000179242">
    <property type="component" value="Unassembled WGS sequence"/>
</dbReference>
<protein>
    <submittedName>
        <fullName evidence="1">Uncharacterized protein</fullName>
    </submittedName>
</protein>
<reference evidence="1 2" key="1">
    <citation type="journal article" date="2016" name="Nat. Commun.">
        <title>Thousands of microbial genomes shed light on interconnected biogeochemical processes in an aquifer system.</title>
        <authorList>
            <person name="Anantharaman K."/>
            <person name="Brown C.T."/>
            <person name="Hug L.A."/>
            <person name="Sharon I."/>
            <person name="Castelle C.J."/>
            <person name="Probst A.J."/>
            <person name="Thomas B.C."/>
            <person name="Singh A."/>
            <person name="Wilkins M.J."/>
            <person name="Karaoz U."/>
            <person name="Brodie E.L."/>
            <person name="Williams K.H."/>
            <person name="Hubbard S.S."/>
            <person name="Banfield J.F."/>
        </authorList>
    </citation>
    <scope>NUCLEOTIDE SEQUENCE [LARGE SCALE GENOMIC DNA]</scope>
</reference>
<name>A0A1F4U3Q9_UNCSA</name>